<feature type="compositionally biased region" description="Polar residues" evidence="1">
    <location>
        <begin position="23"/>
        <end position="78"/>
    </location>
</feature>
<reference evidence="2 3" key="2">
    <citation type="journal article" date="2013" name="IMA Fungus">
        <title>IMA Genome-F 1: Ceratocystis fimbriata: Draft nuclear genome sequence for the plant pathogen, Ceratocystis fimbriata.</title>
        <authorList>
            <person name="Wilken P.M."/>
            <person name="Steenkamp E.T."/>
            <person name="Wingfield M.J."/>
            <person name="de Beer Z.W."/>
            <person name="Wingfield B.D."/>
        </authorList>
    </citation>
    <scope>NUCLEOTIDE SEQUENCE [LARGE SCALE GENOMIC DNA]</scope>
    <source>
        <strain evidence="2 3">CBS 114723</strain>
    </source>
</reference>
<dbReference type="AlphaFoldDB" id="A0A2C5WJQ7"/>
<reference evidence="2 3" key="1">
    <citation type="journal article" date="2013" name="Fungal Biol.">
        <title>Analysis of microsatellite markers in the genome of the plant pathogen Ceratocystis fimbriata.</title>
        <authorList>
            <person name="Simpson M.C."/>
            <person name="Wilken P.M."/>
            <person name="Coetzee M.P."/>
            <person name="Wingfield M.J."/>
            <person name="Wingfield B.D."/>
        </authorList>
    </citation>
    <scope>NUCLEOTIDE SEQUENCE [LARGE SCALE GENOMIC DNA]</scope>
    <source>
        <strain evidence="2 3">CBS 114723</strain>
    </source>
</reference>
<name>A0A2C5WJQ7_9PEZI</name>
<protein>
    <submittedName>
        <fullName evidence="2">Uncharacterized protein</fullName>
    </submittedName>
</protein>
<evidence type="ECO:0000313" key="2">
    <source>
        <dbReference type="EMBL" id="PHH49838.1"/>
    </source>
</evidence>
<sequence length="348" mass="39150">MRRPARLNPDQDAMLLVRDPSSAHEQNSDASSQPSSAHEQNSDASSQPSSAHGQNSDASSQVSSAHEQNSSAPKQGQPSDHMADTTMMANFMNFMNFMEMFQKSAMKTEAESKPETETKPVHNPKDLTVAQLKQSDWSFSVRPEFILSSEETWYIWYEDMLSSLEDIDLTPDDVDDLPQATRRRIIRDVRNTISLRLRQHVVGYKSFTSLINQLRTLTIGDFKDPEAAVEIELCALDFRPGETLSELLDRYQLLLAKACAIGLELSDRTKRSFMIAAVEKHYEYLGLQMRTIKKFSRAFSLLRAQAKLQLYKCPPVPLASTKVARTSANRRSTGCWNCGVPGHDDAKV</sequence>
<accession>A0A2C5WJQ7</accession>
<evidence type="ECO:0000313" key="3">
    <source>
        <dbReference type="Proteomes" id="UP000222788"/>
    </source>
</evidence>
<evidence type="ECO:0000256" key="1">
    <source>
        <dbReference type="SAM" id="MobiDB-lite"/>
    </source>
</evidence>
<gene>
    <name evidence="2" type="ORF">CFIMG_007613RA00001</name>
</gene>
<proteinExistence type="predicted"/>
<organism evidence="2 3">
    <name type="scientific">Ceratocystis fimbriata CBS 114723</name>
    <dbReference type="NCBI Taxonomy" id="1035309"/>
    <lineage>
        <taxon>Eukaryota</taxon>
        <taxon>Fungi</taxon>
        <taxon>Dikarya</taxon>
        <taxon>Ascomycota</taxon>
        <taxon>Pezizomycotina</taxon>
        <taxon>Sordariomycetes</taxon>
        <taxon>Hypocreomycetidae</taxon>
        <taxon>Microascales</taxon>
        <taxon>Ceratocystidaceae</taxon>
        <taxon>Ceratocystis</taxon>
    </lineage>
</organism>
<comment type="caution">
    <text evidence="2">The sequence shown here is derived from an EMBL/GenBank/DDBJ whole genome shotgun (WGS) entry which is preliminary data.</text>
</comment>
<feature type="non-terminal residue" evidence="2">
    <location>
        <position position="348"/>
    </location>
</feature>
<dbReference type="EMBL" id="APWK03000166">
    <property type="protein sequence ID" value="PHH49838.1"/>
    <property type="molecule type" value="Genomic_DNA"/>
</dbReference>
<keyword evidence="3" id="KW-1185">Reference proteome</keyword>
<dbReference type="Proteomes" id="UP000222788">
    <property type="component" value="Unassembled WGS sequence"/>
</dbReference>
<feature type="region of interest" description="Disordered" evidence="1">
    <location>
        <begin position="1"/>
        <end position="82"/>
    </location>
</feature>